<feature type="compositionally biased region" description="Basic and acidic residues" evidence="1">
    <location>
        <begin position="10"/>
        <end position="43"/>
    </location>
</feature>
<dbReference type="RefSeq" id="WP_259530243.1">
    <property type="nucleotide sequence ID" value="NZ_JANLCK010000009.1"/>
</dbReference>
<proteinExistence type="predicted"/>
<dbReference type="Proteomes" id="UP001165587">
    <property type="component" value="Unassembled WGS sequence"/>
</dbReference>
<sequence length="75" mass="7957">MSFLGGGKPDPFEPGKTERENKQRAAEKAGADKPPADENDPRRPTITRIAIWLVAGGIGLYFIGSGIYGIITQGG</sequence>
<name>A0AA41XJI2_9MICO</name>
<evidence type="ECO:0000256" key="2">
    <source>
        <dbReference type="SAM" id="Phobius"/>
    </source>
</evidence>
<dbReference type="AlphaFoldDB" id="A0AA41XJI2"/>
<accession>A0AA41XJI2</accession>
<feature type="transmembrane region" description="Helical" evidence="2">
    <location>
        <begin position="49"/>
        <end position="71"/>
    </location>
</feature>
<keyword evidence="2" id="KW-0812">Transmembrane</keyword>
<dbReference type="EMBL" id="JANLCK010000009">
    <property type="protein sequence ID" value="MCS5727263.1"/>
    <property type="molecule type" value="Genomic_DNA"/>
</dbReference>
<protein>
    <submittedName>
        <fullName evidence="3">Uncharacterized protein</fullName>
    </submittedName>
</protein>
<reference evidence="3" key="1">
    <citation type="submission" date="2022-08" db="EMBL/GenBank/DDBJ databases">
        <authorList>
            <person name="Deng Y."/>
            <person name="Han X.-F."/>
            <person name="Zhang Y.-Q."/>
        </authorList>
    </citation>
    <scope>NUCLEOTIDE SEQUENCE</scope>
    <source>
        <strain evidence="3">CPCC 203407</strain>
    </source>
</reference>
<keyword evidence="2" id="KW-1133">Transmembrane helix</keyword>
<gene>
    <name evidence="3" type="ORF">N1028_15300</name>
</gene>
<evidence type="ECO:0000313" key="3">
    <source>
        <dbReference type="EMBL" id="MCS5727263.1"/>
    </source>
</evidence>
<evidence type="ECO:0000256" key="1">
    <source>
        <dbReference type="SAM" id="MobiDB-lite"/>
    </source>
</evidence>
<comment type="caution">
    <text evidence="3">The sequence shown here is derived from an EMBL/GenBank/DDBJ whole genome shotgun (WGS) entry which is preliminary data.</text>
</comment>
<keyword evidence="4" id="KW-1185">Reference proteome</keyword>
<organism evidence="3 4">
    <name type="scientific">Herbiconiux oxytropis</name>
    <dbReference type="NCBI Taxonomy" id="2970915"/>
    <lineage>
        <taxon>Bacteria</taxon>
        <taxon>Bacillati</taxon>
        <taxon>Actinomycetota</taxon>
        <taxon>Actinomycetes</taxon>
        <taxon>Micrococcales</taxon>
        <taxon>Microbacteriaceae</taxon>
        <taxon>Herbiconiux</taxon>
    </lineage>
</organism>
<feature type="region of interest" description="Disordered" evidence="1">
    <location>
        <begin position="1"/>
        <end position="44"/>
    </location>
</feature>
<keyword evidence="2" id="KW-0472">Membrane</keyword>
<evidence type="ECO:0000313" key="4">
    <source>
        <dbReference type="Proteomes" id="UP001165587"/>
    </source>
</evidence>